<reference evidence="1" key="2">
    <citation type="submission" date="2006-12" db="EMBL/GenBank/DDBJ databases">
        <authorList>
            <person name="Fouts D."/>
            <person name="Nelson K."/>
            <person name="Sebastian Y."/>
        </authorList>
    </citation>
    <scope>NUCLEOTIDE SEQUENCE</scope>
    <source>
        <strain evidence="1">81-176</strain>
    </source>
</reference>
<accession>A0A0H3PCE8</accession>
<dbReference type="KEGG" id="cjj:CJJ81176_0993"/>
<proteinExistence type="predicted"/>
<dbReference type="Proteomes" id="UP000000646">
    <property type="component" value="Chromosome"/>
</dbReference>
<name>A0A0H3PCE8_CAMJJ</name>
<dbReference type="EMBL" id="CP000538">
    <property type="protein sequence ID" value="EAQ71861.1"/>
    <property type="molecule type" value="Genomic_DNA"/>
</dbReference>
<dbReference type="HOGENOM" id="CLU_3325877_0_0_7"/>
<gene>
    <name evidence="2" type="ordered locus">CJJ81176_0526</name>
    <name evidence="1" type="ordered locus">CJJ81176_0993</name>
</gene>
<evidence type="ECO:0000313" key="1">
    <source>
        <dbReference type="EMBL" id="EAQ71861.1"/>
    </source>
</evidence>
<dbReference type="KEGG" id="cjj:CJJ81176_0526"/>
<dbReference type="AlphaFoldDB" id="A0A0H3PCE8"/>
<protein>
    <submittedName>
        <fullName evidence="1">Periplasmic protein</fullName>
    </submittedName>
</protein>
<evidence type="ECO:0000313" key="3">
    <source>
        <dbReference type="Proteomes" id="UP000000646"/>
    </source>
</evidence>
<organism evidence="1 3">
    <name type="scientific">Campylobacter jejuni subsp. jejuni serotype O:23/36 (strain 81-176)</name>
    <dbReference type="NCBI Taxonomy" id="354242"/>
    <lineage>
        <taxon>Bacteria</taxon>
        <taxon>Pseudomonadati</taxon>
        <taxon>Campylobacterota</taxon>
        <taxon>Epsilonproteobacteria</taxon>
        <taxon>Campylobacterales</taxon>
        <taxon>Campylobacteraceae</taxon>
        <taxon>Campylobacter</taxon>
    </lineage>
</organism>
<dbReference type="NCBIfam" id="NF038205">
    <property type="entry name" value="Campy_LoFi_RPT"/>
    <property type="match status" value="1"/>
</dbReference>
<reference evidence="3" key="1">
    <citation type="submission" date="2006-12" db="EMBL/GenBank/DDBJ databases">
        <authorList>
            <person name="Fouts D.E."/>
            <person name="Nelson K.E."/>
            <person name="Sebastian Y."/>
        </authorList>
    </citation>
    <scope>NUCLEOTIDE SEQUENCE [LARGE SCALE GENOMIC DNA]</scope>
    <source>
        <strain evidence="3">81-176</strain>
    </source>
</reference>
<evidence type="ECO:0000313" key="2">
    <source>
        <dbReference type="EMBL" id="EAQ73395.1"/>
    </source>
</evidence>
<dbReference type="EMBL" id="CP000538">
    <property type="protein sequence ID" value="EAQ73395.1"/>
    <property type="molecule type" value="Genomic_DNA"/>
</dbReference>
<sequence>MNHDKQPLAYNSVLFADFLGGKTEQGQALDNTINIKRY</sequence>